<name>A0AAI8PRD0_9ACTN</name>
<organism evidence="3 4">
    <name type="scientific">Streptomyces griseorubiginosus</name>
    <dbReference type="NCBI Taxonomy" id="67304"/>
    <lineage>
        <taxon>Bacteria</taxon>
        <taxon>Bacillati</taxon>
        <taxon>Actinomycetota</taxon>
        <taxon>Actinomycetes</taxon>
        <taxon>Kitasatosporales</taxon>
        <taxon>Streptomycetaceae</taxon>
        <taxon>Streptomyces</taxon>
    </lineage>
</organism>
<keyword evidence="2" id="KW-0812">Transmembrane</keyword>
<evidence type="ECO:0000313" key="4">
    <source>
        <dbReference type="Proteomes" id="UP000265765"/>
    </source>
</evidence>
<evidence type="ECO:0000313" key="3">
    <source>
        <dbReference type="EMBL" id="AYC43413.1"/>
    </source>
</evidence>
<feature type="transmembrane region" description="Helical" evidence="2">
    <location>
        <begin position="292"/>
        <end position="313"/>
    </location>
</feature>
<feature type="transmembrane region" description="Helical" evidence="2">
    <location>
        <begin position="200"/>
        <end position="221"/>
    </location>
</feature>
<proteinExistence type="predicted"/>
<gene>
    <name evidence="3" type="ORF">DWG14_07720</name>
</gene>
<dbReference type="EMBL" id="CP032427">
    <property type="protein sequence ID" value="AYC43413.1"/>
    <property type="molecule type" value="Genomic_DNA"/>
</dbReference>
<dbReference type="RefSeq" id="WP_120053711.1">
    <property type="nucleotide sequence ID" value="NZ_CP032427.1"/>
</dbReference>
<keyword evidence="2" id="KW-1133">Transmembrane helix</keyword>
<feature type="transmembrane region" description="Helical" evidence="2">
    <location>
        <begin position="158"/>
        <end position="180"/>
    </location>
</feature>
<dbReference type="GeneID" id="91286517"/>
<sequence>MTYRRAVIPAVFGGLLITLLMWWAGASAQALQLRGSTSVLGIDSVNELRSWLAPWSYDASTASVDPGAVGATRYADLYRTAMQIRFVALFGVFVAGALLLIRRMPPTWGRTPALLLALWAWGPVACTLAVTLSAPWLLASREHGSYRILPQLASVISSSGPVAVFAGLSTAVLTVLVARVTVKGEAPLPRRAVPPRSARVAASVGTAVVAVSLVVLSHVSVAGRLQTSFSGRGLLSEPGDLLREWLLLGSWAGPSTAPLGDWLLYRAADLLTLAVVWWSLRLLPGLLTRITVPAMAVGAVCAILLGLLASELLRTVADDTVTVWGPVHLFSGLGSNVPAALTFGVLAGTAALVALRLTGGVGDVDSGNGGDGDGGDGDGGDGNAAKSPEPQISPVSPVSPPQA</sequence>
<accession>A0AAI8PRD0</accession>
<evidence type="ECO:0000256" key="2">
    <source>
        <dbReference type="SAM" id="Phobius"/>
    </source>
</evidence>
<feature type="transmembrane region" description="Helical" evidence="2">
    <location>
        <begin position="113"/>
        <end position="138"/>
    </location>
</feature>
<feature type="compositionally biased region" description="Low complexity" evidence="1">
    <location>
        <begin position="387"/>
        <end position="396"/>
    </location>
</feature>
<protein>
    <submittedName>
        <fullName evidence="3">Uncharacterized protein</fullName>
    </submittedName>
</protein>
<dbReference type="Proteomes" id="UP000265765">
    <property type="component" value="Chromosome"/>
</dbReference>
<feature type="transmembrane region" description="Helical" evidence="2">
    <location>
        <begin position="333"/>
        <end position="355"/>
    </location>
</feature>
<feature type="transmembrane region" description="Helical" evidence="2">
    <location>
        <begin position="263"/>
        <end position="280"/>
    </location>
</feature>
<dbReference type="KEGG" id="sge:DWG14_07720"/>
<dbReference type="AlphaFoldDB" id="A0AAI8PRD0"/>
<reference evidence="3 4" key="1">
    <citation type="submission" date="2018-09" db="EMBL/GenBank/DDBJ databases">
        <title>Production of Trimethoprim by Streptomyces sp. 3E-1.</title>
        <authorList>
            <person name="Kang H.J."/>
            <person name="Kim S.B."/>
        </authorList>
    </citation>
    <scope>NUCLEOTIDE SEQUENCE [LARGE SCALE GENOMIC DNA]</scope>
    <source>
        <strain evidence="3 4">3E-1</strain>
    </source>
</reference>
<keyword evidence="2" id="KW-0472">Membrane</keyword>
<evidence type="ECO:0000256" key="1">
    <source>
        <dbReference type="SAM" id="MobiDB-lite"/>
    </source>
</evidence>
<feature type="region of interest" description="Disordered" evidence="1">
    <location>
        <begin position="364"/>
        <end position="403"/>
    </location>
</feature>
<feature type="transmembrane region" description="Helical" evidence="2">
    <location>
        <begin position="82"/>
        <end position="101"/>
    </location>
</feature>